<name>A0A3B1AXU5_9ZZZZ</name>
<feature type="non-terminal residue" evidence="1">
    <location>
        <position position="1"/>
    </location>
</feature>
<proteinExistence type="predicted"/>
<evidence type="ECO:0000313" key="1">
    <source>
        <dbReference type="EMBL" id="VAX02940.1"/>
    </source>
</evidence>
<dbReference type="SUPFAM" id="SSF46689">
    <property type="entry name" value="Homeodomain-like"/>
    <property type="match status" value="1"/>
</dbReference>
<reference evidence="1" key="1">
    <citation type="submission" date="2018-06" db="EMBL/GenBank/DDBJ databases">
        <authorList>
            <person name="Zhirakovskaya E."/>
        </authorList>
    </citation>
    <scope>NUCLEOTIDE SEQUENCE</scope>
</reference>
<evidence type="ECO:0008006" key="2">
    <source>
        <dbReference type="Google" id="ProtNLM"/>
    </source>
</evidence>
<sequence length="131" mass="14859">QRHSGLDLESSGFNNVLDTGPNLVQCPELYTEMISWKSQPRIKGASPMPAQINISLSEPERVELEKVVFSQMTPVRLVERAKAILMAADNIPSYKIAEHFDVDNNTIGRWRRRYAEHRMAGIVKDRPRGAN</sequence>
<dbReference type="AlphaFoldDB" id="A0A3B1AXU5"/>
<protein>
    <recommendedName>
        <fullName evidence="2">Transposase</fullName>
    </recommendedName>
</protein>
<dbReference type="EMBL" id="UOFU01000302">
    <property type="protein sequence ID" value="VAX02940.1"/>
    <property type="molecule type" value="Genomic_DNA"/>
</dbReference>
<dbReference type="InterPro" id="IPR009057">
    <property type="entry name" value="Homeodomain-like_sf"/>
</dbReference>
<accession>A0A3B1AXU5</accession>
<dbReference type="Pfam" id="PF13384">
    <property type="entry name" value="HTH_23"/>
    <property type="match status" value="1"/>
</dbReference>
<organism evidence="1">
    <name type="scientific">hydrothermal vent metagenome</name>
    <dbReference type="NCBI Taxonomy" id="652676"/>
    <lineage>
        <taxon>unclassified sequences</taxon>
        <taxon>metagenomes</taxon>
        <taxon>ecological metagenomes</taxon>
    </lineage>
</organism>
<gene>
    <name evidence="1" type="ORF">MNBD_GAMMA20-134</name>
</gene>